<name>A0AAV2CSN0_9ROSI</name>
<dbReference type="Proteomes" id="UP001497516">
    <property type="component" value="Chromosome 10"/>
</dbReference>
<dbReference type="AlphaFoldDB" id="A0AAV2CSN0"/>
<reference evidence="2 3" key="1">
    <citation type="submission" date="2024-04" db="EMBL/GenBank/DDBJ databases">
        <authorList>
            <person name="Fracassetti M."/>
        </authorList>
    </citation>
    <scope>NUCLEOTIDE SEQUENCE [LARGE SCALE GENOMIC DNA]</scope>
</reference>
<organism evidence="2 3">
    <name type="scientific">Linum trigynum</name>
    <dbReference type="NCBI Taxonomy" id="586398"/>
    <lineage>
        <taxon>Eukaryota</taxon>
        <taxon>Viridiplantae</taxon>
        <taxon>Streptophyta</taxon>
        <taxon>Embryophyta</taxon>
        <taxon>Tracheophyta</taxon>
        <taxon>Spermatophyta</taxon>
        <taxon>Magnoliopsida</taxon>
        <taxon>eudicotyledons</taxon>
        <taxon>Gunneridae</taxon>
        <taxon>Pentapetalae</taxon>
        <taxon>rosids</taxon>
        <taxon>fabids</taxon>
        <taxon>Malpighiales</taxon>
        <taxon>Linaceae</taxon>
        <taxon>Linum</taxon>
    </lineage>
</organism>
<sequence length="172" mass="18502">MPSLDAKLTIPNFFFGSIVRSVDAHLDGRLPYGGFITLLLSNLGLSLDGYSSVETSVSVSALTVLNYIGVDPQPSKGGETLDPAAARLIKYKSKSLQLGDSSSSVRKNQIVSFEEEEAELKPKTVSEKDVRLFAEELEKDMMEGVVGTQGEDEMEGVSGSQGEPKQNSVPED</sequence>
<evidence type="ECO:0000313" key="3">
    <source>
        <dbReference type="Proteomes" id="UP001497516"/>
    </source>
</evidence>
<feature type="compositionally biased region" description="Polar residues" evidence="1">
    <location>
        <begin position="158"/>
        <end position="172"/>
    </location>
</feature>
<protein>
    <submittedName>
        <fullName evidence="2">Uncharacterized protein</fullName>
    </submittedName>
</protein>
<evidence type="ECO:0000313" key="2">
    <source>
        <dbReference type="EMBL" id="CAL1359418.1"/>
    </source>
</evidence>
<feature type="region of interest" description="Disordered" evidence="1">
    <location>
        <begin position="143"/>
        <end position="172"/>
    </location>
</feature>
<keyword evidence="3" id="KW-1185">Reference proteome</keyword>
<evidence type="ECO:0000256" key="1">
    <source>
        <dbReference type="SAM" id="MobiDB-lite"/>
    </source>
</evidence>
<proteinExistence type="predicted"/>
<accession>A0AAV2CSN0</accession>
<gene>
    <name evidence="2" type="ORF">LTRI10_LOCUS6905</name>
</gene>
<dbReference type="EMBL" id="OZ034814">
    <property type="protein sequence ID" value="CAL1359418.1"/>
    <property type="molecule type" value="Genomic_DNA"/>
</dbReference>